<feature type="compositionally biased region" description="Polar residues" evidence="1">
    <location>
        <begin position="525"/>
        <end position="535"/>
    </location>
</feature>
<dbReference type="InterPro" id="IPR050639">
    <property type="entry name" value="SSR_resolvase"/>
</dbReference>
<dbReference type="InterPro" id="IPR036162">
    <property type="entry name" value="Resolvase-like_N_sf"/>
</dbReference>
<dbReference type="InterPro" id="IPR006119">
    <property type="entry name" value="Resolv_N"/>
</dbReference>
<dbReference type="InterPro" id="IPR038109">
    <property type="entry name" value="DNA_bind_recomb_sf"/>
</dbReference>
<reference evidence="4" key="1">
    <citation type="submission" date="2020-07" db="EMBL/GenBank/DDBJ databases">
        <title>Huge and variable diversity of episymbiotic CPR bacteria and DPANN archaea in groundwater ecosystems.</title>
        <authorList>
            <person name="He C.Y."/>
            <person name="Keren R."/>
            <person name="Whittaker M."/>
            <person name="Farag I.F."/>
            <person name="Doudna J."/>
            <person name="Cate J.H.D."/>
            <person name="Banfield J.F."/>
        </authorList>
    </citation>
    <scope>NUCLEOTIDE SEQUENCE</scope>
    <source>
        <strain evidence="4">NC_groundwater_928_Pr1_S-0.2um_72_17</strain>
    </source>
</reference>
<evidence type="ECO:0000256" key="1">
    <source>
        <dbReference type="SAM" id="MobiDB-lite"/>
    </source>
</evidence>
<name>A0A9D6QJ61_UNCEI</name>
<feature type="domain" description="Resolvase/invertase-type recombinase catalytic" evidence="2">
    <location>
        <begin position="13"/>
        <end position="160"/>
    </location>
</feature>
<dbReference type="GO" id="GO:0003677">
    <property type="term" value="F:DNA binding"/>
    <property type="evidence" value="ECO:0007669"/>
    <property type="project" value="InterPro"/>
</dbReference>
<dbReference type="InterPro" id="IPR011109">
    <property type="entry name" value="DNA_bind_recombinase_dom"/>
</dbReference>
<comment type="caution">
    <text evidence="4">The sequence shown here is derived from an EMBL/GenBank/DDBJ whole genome shotgun (WGS) entry which is preliminary data.</text>
</comment>
<dbReference type="Gene3D" id="3.40.50.1390">
    <property type="entry name" value="Resolvase, N-terminal catalytic domain"/>
    <property type="match status" value="1"/>
</dbReference>
<dbReference type="SMART" id="SM00857">
    <property type="entry name" value="Resolvase"/>
    <property type="match status" value="1"/>
</dbReference>
<organism evidence="4 5">
    <name type="scientific">Eiseniibacteriota bacterium</name>
    <dbReference type="NCBI Taxonomy" id="2212470"/>
    <lineage>
        <taxon>Bacteria</taxon>
        <taxon>Candidatus Eiseniibacteriota</taxon>
    </lineage>
</organism>
<dbReference type="CDD" id="cd03768">
    <property type="entry name" value="SR_ResInv"/>
    <property type="match status" value="1"/>
</dbReference>
<sequence length="550" mass="63054">MRTKSATSEPTKHVGIWIRVSTEDQARGDSPEHHEKRARLYAESREWKVSEVYHLEAVSGKSVMGHPETERMLGHIRSGHISALIFSKLARLARNTRELLDFADIFRECDADLVSLQESIDTSTPAGRLFYTMIAAMAQWEREEISERVAASIPIRARLGKPIAGAAPFGYQWVDRKLIPHPQEAPVRRLLYELFLEHKRKKAVARILNERGYRTRRGLRFSDTTVERLITDPSAKGVRRANYCRSLGKNKKWVFKPKDEWVLLPIEAVVPVELWEQCNAILEGRRIKGKPPGRTPVYLFAGLVRCHCGQKMYVYTESPKYICKRCRNRIGIDDLEAIFHDQLRAFLLSPEEVAKHMAQSDESLRTKEAIVQTLQGEEQRVRGEMERVYRAYVSDQLTVEGFGRQYKPLEERLRQIEQESPRLQGEIDFMKVQLLSRDEILSGARDLHARWPKLSREEKRQIVEVVVEEIRIGKEEVEIDLAGLPFPRVSSEELATPFQGLLAATRSARAGKLARPLARARWTTPLSSGSRSTSIMRPGYSVISSRNRTP</sequence>
<dbReference type="Proteomes" id="UP000807850">
    <property type="component" value="Unassembled WGS sequence"/>
</dbReference>
<dbReference type="PROSITE" id="PS51736">
    <property type="entry name" value="RECOMBINASES_3"/>
    <property type="match status" value="1"/>
</dbReference>
<dbReference type="PANTHER" id="PTHR30461">
    <property type="entry name" value="DNA-INVERTASE FROM LAMBDOID PROPHAGE"/>
    <property type="match status" value="1"/>
</dbReference>
<dbReference type="SUPFAM" id="SSF53041">
    <property type="entry name" value="Resolvase-like"/>
    <property type="match status" value="1"/>
</dbReference>
<accession>A0A9D6QJ61</accession>
<dbReference type="PROSITE" id="PS51737">
    <property type="entry name" value="RECOMBINASE_DNA_BIND"/>
    <property type="match status" value="1"/>
</dbReference>
<protein>
    <submittedName>
        <fullName evidence="4">Recombinase family protein</fullName>
    </submittedName>
</protein>
<evidence type="ECO:0000313" key="5">
    <source>
        <dbReference type="Proteomes" id="UP000807850"/>
    </source>
</evidence>
<dbReference type="Gene3D" id="3.90.1750.20">
    <property type="entry name" value="Putative Large Serine Recombinase, Chain B, Domain 2"/>
    <property type="match status" value="1"/>
</dbReference>
<evidence type="ECO:0000259" key="2">
    <source>
        <dbReference type="PROSITE" id="PS51736"/>
    </source>
</evidence>
<evidence type="ECO:0000259" key="3">
    <source>
        <dbReference type="PROSITE" id="PS51737"/>
    </source>
</evidence>
<gene>
    <name evidence="4" type="ORF">HY076_01145</name>
</gene>
<dbReference type="Pfam" id="PF00239">
    <property type="entry name" value="Resolvase"/>
    <property type="match status" value="1"/>
</dbReference>
<dbReference type="EMBL" id="JACQAY010000037">
    <property type="protein sequence ID" value="MBI3538866.1"/>
    <property type="molecule type" value="Genomic_DNA"/>
</dbReference>
<dbReference type="Pfam" id="PF07508">
    <property type="entry name" value="Recombinase"/>
    <property type="match status" value="1"/>
</dbReference>
<evidence type="ECO:0000313" key="4">
    <source>
        <dbReference type="EMBL" id="MBI3538866.1"/>
    </source>
</evidence>
<dbReference type="GO" id="GO:0000150">
    <property type="term" value="F:DNA strand exchange activity"/>
    <property type="evidence" value="ECO:0007669"/>
    <property type="project" value="InterPro"/>
</dbReference>
<dbReference type="PANTHER" id="PTHR30461:SF23">
    <property type="entry name" value="DNA RECOMBINASE-RELATED"/>
    <property type="match status" value="1"/>
</dbReference>
<feature type="domain" description="Recombinase" evidence="3">
    <location>
        <begin position="168"/>
        <end position="288"/>
    </location>
</feature>
<dbReference type="AlphaFoldDB" id="A0A9D6QJ61"/>
<feature type="region of interest" description="Disordered" evidence="1">
    <location>
        <begin position="525"/>
        <end position="550"/>
    </location>
</feature>
<proteinExistence type="predicted"/>